<evidence type="ECO:0000256" key="2">
    <source>
        <dbReference type="ARBA" id="ARBA00022737"/>
    </source>
</evidence>
<evidence type="ECO:0000256" key="1">
    <source>
        <dbReference type="ARBA" id="ARBA00022441"/>
    </source>
</evidence>
<gene>
    <name evidence="5" type="ORF">Sango_0770300</name>
</gene>
<dbReference type="Pfam" id="PF24922">
    <property type="entry name" value="ACBP4_C"/>
    <property type="match status" value="1"/>
</dbReference>
<reference evidence="5" key="1">
    <citation type="submission" date="2020-06" db="EMBL/GenBank/DDBJ databases">
        <authorList>
            <person name="Li T."/>
            <person name="Hu X."/>
            <person name="Zhang T."/>
            <person name="Song X."/>
            <person name="Zhang H."/>
            <person name="Dai N."/>
            <person name="Sheng W."/>
            <person name="Hou X."/>
            <person name="Wei L."/>
        </authorList>
    </citation>
    <scope>NUCLEOTIDE SEQUENCE</scope>
    <source>
        <strain evidence="5">K16</strain>
        <tissue evidence="5">Leaf</tissue>
    </source>
</reference>
<comment type="caution">
    <text evidence="5">The sequence shown here is derived from an EMBL/GenBank/DDBJ whole genome shotgun (WGS) entry which is preliminary data.</text>
</comment>
<keyword evidence="1" id="KW-0880">Kelch repeat</keyword>
<dbReference type="PANTHER" id="PTHR46093:SF5">
    <property type="entry name" value="OS02G0822800 PROTEIN"/>
    <property type="match status" value="1"/>
</dbReference>
<dbReference type="EMBL" id="JACGWL010000004">
    <property type="protein sequence ID" value="KAK4404017.1"/>
    <property type="molecule type" value="Genomic_DNA"/>
</dbReference>
<feature type="coiled-coil region" evidence="3">
    <location>
        <begin position="461"/>
        <end position="554"/>
    </location>
</feature>
<dbReference type="InterPro" id="IPR015915">
    <property type="entry name" value="Kelch-typ_b-propeller"/>
</dbReference>
<dbReference type="Pfam" id="PF24681">
    <property type="entry name" value="Kelch_KLHDC2_KLHL20_DRC7"/>
    <property type="match status" value="1"/>
</dbReference>
<reference evidence="5" key="2">
    <citation type="journal article" date="2024" name="Plant">
        <title>Genomic evolution and insights into agronomic trait innovations of Sesamum species.</title>
        <authorList>
            <person name="Miao H."/>
            <person name="Wang L."/>
            <person name="Qu L."/>
            <person name="Liu H."/>
            <person name="Sun Y."/>
            <person name="Le M."/>
            <person name="Wang Q."/>
            <person name="Wei S."/>
            <person name="Zheng Y."/>
            <person name="Lin W."/>
            <person name="Duan Y."/>
            <person name="Cao H."/>
            <person name="Xiong S."/>
            <person name="Wang X."/>
            <person name="Wei L."/>
            <person name="Li C."/>
            <person name="Ma Q."/>
            <person name="Ju M."/>
            <person name="Zhao R."/>
            <person name="Li G."/>
            <person name="Mu C."/>
            <person name="Tian Q."/>
            <person name="Mei H."/>
            <person name="Zhang T."/>
            <person name="Gao T."/>
            <person name="Zhang H."/>
        </authorList>
    </citation>
    <scope>NUCLEOTIDE SEQUENCE</scope>
    <source>
        <strain evidence="5">K16</strain>
    </source>
</reference>
<dbReference type="AlphaFoldDB" id="A0AAE1X289"/>
<name>A0AAE1X289_9LAMI</name>
<dbReference type="Proteomes" id="UP001289374">
    <property type="component" value="Unassembled WGS sequence"/>
</dbReference>
<dbReference type="SUPFAM" id="SSF117281">
    <property type="entry name" value="Kelch motif"/>
    <property type="match status" value="1"/>
</dbReference>
<evidence type="ECO:0000259" key="4">
    <source>
        <dbReference type="Pfam" id="PF24922"/>
    </source>
</evidence>
<dbReference type="SUPFAM" id="SSF90257">
    <property type="entry name" value="Myosin rod fragments"/>
    <property type="match status" value="1"/>
</dbReference>
<keyword evidence="2" id="KW-0677">Repeat</keyword>
<evidence type="ECO:0000256" key="3">
    <source>
        <dbReference type="SAM" id="Coils"/>
    </source>
</evidence>
<sequence length="617" mass="67990">MSTHVLFTVVPLNPPHPSSKIANEPAAVRPLLSVHGSAPFPPTRDRAFFTVRSRAIAPIGFPQVSLHGRIALMGTDSQNWQLELSYDQWVALPVSGQRPAARNISMLGSYVFFSPFYDKKSDFIAFLPCFKVFDLKSLTWSTIKLNMETDDMKSKGAIPFEGFPATSGHIMIKWKTRLLLLAGLSKNTADRVTVWFIDLESHNWRVAETFGNVPVARSGQSVTLFGSKLIMFGGEDWNRRLLNDVNVLDLETMTWSAVETTQTPPTPRFDHVATLHAERYLFVFGGCSHSVFFNDLHVLDLETMEWSQPQVQGDLVTPRAGHAGVAVEGNWFIVGGGDNKSGALETLVINLSKLVVSVVTSVKGRDPLASEVYKQSLQMVAIKLIITNYAAASVCLCYEGQAKDSLHPKILQSPAAAAAAASVTAAYALAKAESLDFPEKEDSNAKVIQVDRSQQDHSVEINSIKEEKKALESSLTEVTNEISALKTKIDEANGNYNELSKELHSVQGQLVAERSRCAKLEAQIGELQKMLESLPSLEEKIQALRAEKSAFERDMELAATVQSQRWHLEVGCWISILPPAQCTCQGGYMGKVALSIGEMFYACILFIHEVGCSYHVI</sequence>
<dbReference type="InterPro" id="IPR056819">
    <property type="entry name" value="ACBP4-6_C"/>
</dbReference>
<accession>A0AAE1X289</accession>
<keyword evidence="3" id="KW-0175">Coiled coil</keyword>
<dbReference type="Gene3D" id="2.120.10.80">
    <property type="entry name" value="Kelch-type beta propeller"/>
    <property type="match status" value="2"/>
</dbReference>
<evidence type="ECO:0000313" key="5">
    <source>
        <dbReference type="EMBL" id="KAK4404017.1"/>
    </source>
</evidence>
<organism evidence="5 6">
    <name type="scientific">Sesamum angolense</name>
    <dbReference type="NCBI Taxonomy" id="2727404"/>
    <lineage>
        <taxon>Eukaryota</taxon>
        <taxon>Viridiplantae</taxon>
        <taxon>Streptophyta</taxon>
        <taxon>Embryophyta</taxon>
        <taxon>Tracheophyta</taxon>
        <taxon>Spermatophyta</taxon>
        <taxon>Magnoliopsida</taxon>
        <taxon>eudicotyledons</taxon>
        <taxon>Gunneridae</taxon>
        <taxon>Pentapetalae</taxon>
        <taxon>asterids</taxon>
        <taxon>lamiids</taxon>
        <taxon>Lamiales</taxon>
        <taxon>Pedaliaceae</taxon>
        <taxon>Sesamum</taxon>
    </lineage>
</organism>
<dbReference type="Gene3D" id="1.10.287.1490">
    <property type="match status" value="1"/>
</dbReference>
<evidence type="ECO:0000313" key="6">
    <source>
        <dbReference type="Proteomes" id="UP001289374"/>
    </source>
</evidence>
<protein>
    <submittedName>
        <fullName evidence="5">Acyl-CoA-binding domain-containing protein 4</fullName>
    </submittedName>
</protein>
<keyword evidence="6" id="KW-1185">Reference proteome</keyword>
<dbReference type="PANTHER" id="PTHR46093">
    <property type="entry name" value="ACYL-COA-BINDING DOMAIN-CONTAINING PROTEIN 5"/>
    <property type="match status" value="1"/>
</dbReference>
<feature type="domain" description="Acyl-CoA-binding" evidence="4">
    <location>
        <begin position="458"/>
        <end position="559"/>
    </location>
</feature>
<proteinExistence type="predicted"/>